<dbReference type="Proteomes" id="UP000326924">
    <property type="component" value="Unassembled WGS sequence"/>
</dbReference>
<dbReference type="OrthoDB" id="4175694at2759"/>
<protein>
    <submittedName>
        <fullName evidence="1">Uncharacterized protein</fullName>
    </submittedName>
</protein>
<keyword evidence="2" id="KW-1185">Reference proteome</keyword>
<name>A0A5J5F3P2_9PEZI</name>
<gene>
    <name evidence="1" type="ORF">FN846DRAFT_888051</name>
</gene>
<evidence type="ECO:0000313" key="2">
    <source>
        <dbReference type="Proteomes" id="UP000326924"/>
    </source>
</evidence>
<accession>A0A5J5F3P2</accession>
<evidence type="ECO:0000313" key="1">
    <source>
        <dbReference type="EMBL" id="KAA8911021.1"/>
    </source>
</evidence>
<organism evidence="1 2">
    <name type="scientific">Sphaerosporella brunnea</name>
    <dbReference type="NCBI Taxonomy" id="1250544"/>
    <lineage>
        <taxon>Eukaryota</taxon>
        <taxon>Fungi</taxon>
        <taxon>Dikarya</taxon>
        <taxon>Ascomycota</taxon>
        <taxon>Pezizomycotina</taxon>
        <taxon>Pezizomycetes</taxon>
        <taxon>Pezizales</taxon>
        <taxon>Pyronemataceae</taxon>
        <taxon>Sphaerosporella</taxon>
    </lineage>
</organism>
<sequence length="242" mass="28188">MSMHDDDPDESELSPDYRLASLLEESGIKSCVVGEAVTMYYGSNQVLPELHIVIADEQFDGARAMLRSSGYEEIELREDHDVSFPTVLRQLQYRLLCYPETVVMAPASVWHLEIDDSTTFLLPNTSIRMPHFLAYLRALIRTVAALTMAGENILYFDHQFHVMAELVEERPELMTMFTPSDRFFVDFYPKQRTRTGLRKFLRLWQEVERETMSFQHAEELVPRPDLKMKALKQKWASKRSCN</sequence>
<dbReference type="InParanoid" id="A0A5J5F3P2"/>
<dbReference type="EMBL" id="VXIS01000040">
    <property type="protein sequence ID" value="KAA8911021.1"/>
    <property type="molecule type" value="Genomic_DNA"/>
</dbReference>
<comment type="caution">
    <text evidence="1">The sequence shown here is derived from an EMBL/GenBank/DDBJ whole genome shotgun (WGS) entry which is preliminary data.</text>
</comment>
<dbReference type="AlphaFoldDB" id="A0A5J5F3P2"/>
<reference evidence="1 2" key="1">
    <citation type="submission" date="2019-09" db="EMBL/GenBank/DDBJ databases">
        <title>Draft genome of the ectomycorrhizal ascomycete Sphaerosporella brunnea.</title>
        <authorList>
            <consortium name="DOE Joint Genome Institute"/>
            <person name="Benucci G.M."/>
            <person name="Marozzi G."/>
            <person name="Antonielli L."/>
            <person name="Sanchez S."/>
            <person name="Marco P."/>
            <person name="Wang X."/>
            <person name="Falini L.B."/>
            <person name="Barry K."/>
            <person name="Haridas S."/>
            <person name="Lipzen A."/>
            <person name="Labutti K."/>
            <person name="Grigoriev I.V."/>
            <person name="Murat C."/>
            <person name="Martin F."/>
            <person name="Albertini E."/>
            <person name="Donnini D."/>
            <person name="Bonito G."/>
        </authorList>
    </citation>
    <scope>NUCLEOTIDE SEQUENCE [LARGE SCALE GENOMIC DNA]</scope>
    <source>
        <strain evidence="1 2">Sb_GMNB300</strain>
    </source>
</reference>
<dbReference type="Gene3D" id="3.30.70.790">
    <property type="entry name" value="UreE, C-terminal domain"/>
    <property type="match status" value="1"/>
</dbReference>
<proteinExistence type="predicted"/>